<dbReference type="Proteomes" id="UP000316624">
    <property type="component" value="Unassembled WGS sequence"/>
</dbReference>
<dbReference type="Gene3D" id="3.40.50.150">
    <property type="entry name" value="Vaccinia Virus protein VP39"/>
    <property type="match status" value="1"/>
</dbReference>
<dbReference type="PROSITE" id="PS51679">
    <property type="entry name" value="SAM_MT_C5"/>
    <property type="match status" value="1"/>
</dbReference>
<evidence type="ECO:0000256" key="7">
    <source>
        <dbReference type="PROSITE-ProRule" id="PRU01016"/>
    </source>
</evidence>
<keyword evidence="2 7" id="KW-0489">Methyltransferase</keyword>
<gene>
    <name evidence="8" type="ORF">IQ35_01078</name>
</gene>
<evidence type="ECO:0000256" key="4">
    <source>
        <dbReference type="ARBA" id="ARBA00022691"/>
    </source>
</evidence>
<dbReference type="EC" id="2.1.1.37" evidence="1"/>
<accession>A0A562KKP1</accession>
<keyword evidence="5" id="KW-0680">Restriction system</keyword>
<comment type="similarity">
    <text evidence="7">Belongs to the class I-like SAM-binding methyltransferase superfamily. C5-methyltransferase family.</text>
</comment>
<dbReference type="GO" id="GO:0009307">
    <property type="term" value="P:DNA restriction-modification system"/>
    <property type="evidence" value="ECO:0007669"/>
    <property type="project" value="UniProtKB-KW"/>
</dbReference>
<keyword evidence="4 7" id="KW-0949">S-adenosyl-L-methionine</keyword>
<dbReference type="GO" id="GO:0003677">
    <property type="term" value="F:DNA binding"/>
    <property type="evidence" value="ECO:0007669"/>
    <property type="project" value="TreeGrafter"/>
</dbReference>
<dbReference type="EMBL" id="VLKK01000003">
    <property type="protein sequence ID" value="TWH95989.1"/>
    <property type="molecule type" value="Genomic_DNA"/>
</dbReference>
<reference evidence="8 9" key="1">
    <citation type="journal article" date="2015" name="Stand. Genomic Sci.">
        <title>Genomic Encyclopedia of Bacterial and Archaeal Type Strains, Phase III: the genomes of soil and plant-associated and newly described type strains.</title>
        <authorList>
            <person name="Whitman W.B."/>
            <person name="Woyke T."/>
            <person name="Klenk H.P."/>
            <person name="Zhou Y."/>
            <person name="Lilburn T.G."/>
            <person name="Beck B.J."/>
            <person name="De Vos P."/>
            <person name="Vandamme P."/>
            <person name="Eisen J.A."/>
            <person name="Garrity G."/>
            <person name="Hugenholtz P."/>
            <person name="Kyrpides N.C."/>
        </authorList>
    </citation>
    <scope>NUCLEOTIDE SEQUENCE [LARGE SCALE GENOMIC DNA]</scope>
    <source>
        <strain evidence="8 9">CGMCC 1.7748</strain>
    </source>
</reference>
<dbReference type="Pfam" id="PF00145">
    <property type="entry name" value="DNA_methylase"/>
    <property type="match status" value="1"/>
</dbReference>
<comment type="caution">
    <text evidence="8">The sequence shown here is derived from an EMBL/GenBank/DDBJ whole genome shotgun (WGS) entry which is preliminary data.</text>
</comment>
<dbReference type="AlphaFoldDB" id="A0A562KKP1"/>
<dbReference type="PANTHER" id="PTHR10629">
    <property type="entry name" value="CYTOSINE-SPECIFIC METHYLTRANSFERASE"/>
    <property type="match status" value="1"/>
</dbReference>
<keyword evidence="3 7" id="KW-0808">Transferase</keyword>
<proteinExistence type="inferred from homology"/>
<organism evidence="8 9">
    <name type="scientific">Sphingobium wenxiniae (strain DSM 21828 / CGMCC 1.7748 / JZ-1)</name>
    <dbReference type="NCBI Taxonomy" id="595605"/>
    <lineage>
        <taxon>Bacteria</taxon>
        <taxon>Pseudomonadati</taxon>
        <taxon>Pseudomonadota</taxon>
        <taxon>Alphaproteobacteria</taxon>
        <taxon>Sphingomonadales</taxon>
        <taxon>Sphingomonadaceae</taxon>
        <taxon>Sphingobium</taxon>
    </lineage>
</organism>
<evidence type="ECO:0000256" key="2">
    <source>
        <dbReference type="ARBA" id="ARBA00022603"/>
    </source>
</evidence>
<dbReference type="GO" id="GO:0044027">
    <property type="term" value="P:negative regulation of gene expression via chromosomal CpG island methylation"/>
    <property type="evidence" value="ECO:0007669"/>
    <property type="project" value="TreeGrafter"/>
</dbReference>
<evidence type="ECO:0000313" key="8">
    <source>
        <dbReference type="EMBL" id="TWH95989.1"/>
    </source>
</evidence>
<evidence type="ECO:0000256" key="1">
    <source>
        <dbReference type="ARBA" id="ARBA00011975"/>
    </source>
</evidence>
<keyword evidence="9" id="KW-1185">Reference proteome</keyword>
<evidence type="ECO:0000256" key="6">
    <source>
        <dbReference type="ARBA" id="ARBA00047422"/>
    </source>
</evidence>
<feature type="active site" evidence="7">
    <location>
        <position position="91"/>
    </location>
</feature>
<sequence length="318" mass="34115">MDLHSPRVHERDLRGISLCAGYGGLDLGLHIAEPGYRTVAYVEREAHAAATLVARMEDASLGQAPIWDDLKSFDGRPWRGRVHIVSAGYPCQPFSRAGKRRGSDDPRHLWPDVARVIGETDPEWVFCENVEGHIDLGLADVADCLRGMGYTPKAGLFTAREAGASHRRRRIFILAHADRNGCGLFPGSDDRPGADADDIAPGHREGELRPVRGEQCGADLDAVLDRNSCAGASADGDAAPLFAPGPGDLPAWAAILDRDARLQPAILRTSDGLADRVERTRAAGNGVCSMAAAIAWRTLTAAHRGEPPRARGFVLTDA</sequence>
<dbReference type="GO" id="GO:0003886">
    <property type="term" value="F:DNA (cytosine-5-)-methyltransferase activity"/>
    <property type="evidence" value="ECO:0007669"/>
    <property type="project" value="UniProtKB-EC"/>
</dbReference>
<evidence type="ECO:0000256" key="3">
    <source>
        <dbReference type="ARBA" id="ARBA00022679"/>
    </source>
</evidence>
<dbReference type="PRINTS" id="PR00105">
    <property type="entry name" value="C5METTRFRASE"/>
</dbReference>
<evidence type="ECO:0000256" key="5">
    <source>
        <dbReference type="ARBA" id="ARBA00022747"/>
    </source>
</evidence>
<protein>
    <recommendedName>
        <fullName evidence="1">DNA (cytosine-5-)-methyltransferase</fullName>
        <ecNumber evidence="1">2.1.1.37</ecNumber>
    </recommendedName>
</protein>
<comment type="catalytic activity">
    <reaction evidence="6">
        <text>a 2'-deoxycytidine in DNA + S-adenosyl-L-methionine = a 5-methyl-2'-deoxycytidine in DNA + S-adenosyl-L-homocysteine + H(+)</text>
        <dbReference type="Rhea" id="RHEA:13681"/>
        <dbReference type="Rhea" id="RHEA-COMP:11369"/>
        <dbReference type="Rhea" id="RHEA-COMP:11370"/>
        <dbReference type="ChEBI" id="CHEBI:15378"/>
        <dbReference type="ChEBI" id="CHEBI:57856"/>
        <dbReference type="ChEBI" id="CHEBI:59789"/>
        <dbReference type="ChEBI" id="CHEBI:85452"/>
        <dbReference type="ChEBI" id="CHEBI:85454"/>
        <dbReference type="EC" id="2.1.1.37"/>
    </reaction>
</comment>
<dbReference type="SUPFAM" id="SSF53335">
    <property type="entry name" value="S-adenosyl-L-methionine-dependent methyltransferases"/>
    <property type="match status" value="1"/>
</dbReference>
<dbReference type="InterPro" id="IPR050390">
    <property type="entry name" value="C5-Methyltransferase"/>
</dbReference>
<dbReference type="InterPro" id="IPR029063">
    <property type="entry name" value="SAM-dependent_MTases_sf"/>
</dbReference>
<dbReference type="InterPro" id="IPR001525">
    <property type="entry name" value="C5_MeTfrase"/>
</dbReference>
<dbReference type="PANTHER" id="PTHR10629:SF52">
    <property type="entry name" value="DNA (CYTOSINE-5)-METHYLTRANSFERASE 1"/>
    <property type="match status" value="1"/>
</dbReference>
<dbReference type="GO" id="GO:0032259">
    <property type="term" value="P:methylation"/>
    <property type="evidence" value="ECO:0007669"/>
    <property type="project" value="UniProtKB-KW"/>
</dbReference>
<name>A0A562KKP1_SPHWJ</name>
<evidence type="ECO:0000313" key="9">
    <source>
        <dbReference type="Proteomes" id="UP000316624"/>
    </source>
</evidence>